<feature type="domain" description="ERAP1-like C-terminal" evidence="15">
    <location>
        <begin position="521"/>
        <end position="823"/>
    </location>
</feature>
<dbReference type="Pfam" id="PF11838">
    <property type="entry name" value="ERAP1_C"/>
    <property type="match status" value="1"/>
</dbReference>
<evidence type="ECO:0000256" key="13">
    <source>
        <dbReference type="ARBA" id="ARBA00031533"/>
    </source>
</evidence>
<dbReference type="PANTHER" id="PTHR11533:SF174">
    <property type="entry name" value="PUROMYCIN-SENSITIVE AMINOPEPTIDASE-RELATED"/>
    <property type="match status" value="1"/>
</dbReference>
<dbReference type="NCBIfam" id="TIGR02412">
    <property type="entry name" value="pepN_strep_liv"/>
    <property type="match status" value="1"/>
</dbReference>
<comment type="cofactor">
    <cofactor evidence="2">
        <name>Zn(2+)</name>
        <dbReference type="ChEBI" id="CHEBI:29105"/>
    </cofactor>
</comment>
<dbReference type="KEGG" id="fsl:EJO69_05245"/>
<dbReference type="SUPFAM" id="SSF55486">
    <property type="entry name" value="Metalloproteases ('zincins'), catalytic domain"/>
    <property type="match status" value="1"/>
</dbReference>
<dbReference type="InterPro" id="IPR045357">
    <property type="entry name" value="Aminopeptidase_N-like_N"/>
</dbReference>
<evidence type="ECO:0000256" key="9">
    <source>
        <dbReference type="ARBA" id="ARBA00022801"/>
    </source>
</evidence>
<dbReference type="CDD" id="cd09602">
    <property type="entry name" value="M1_APN"/>
    <property type="match status" value="1"/>
</dbReference>
<dbReference type="EMBL" id="CP034438">
    <property type="protein sequence ID" value="AZN29779.1"/>
    <property type="molecule type" value="Genomic_DNA"/>
</dbReference>
<dbReference type="InterPro" id="IPR042097">
    <property type="entry name" value="Aminopeptidase_N-like_N_sf"/>
</dbReference>
<accession>A0A3Q8WV26</accession>
<dbReference type="Gene3D" id="1.10.390.10">
    <property type="entry name" value="Neutral Protease Domain 2"/>
    <property type="match status" value="1"/>
</dbReference>
<dbReference type="FunFam" id="2.60.40.1730:FF:000010">
    <property type="entry name" value="Putative aminopeptidase N"/>
    <property type="match status" value="1"/>
</dbReference>
<sequence length="841" mass="93266">MPGENLTRSEAIERAAAIATERYRIELDLRGDDTFSSITTIEFAATAAETFVDLIGTVNSIMLNGEQIDPSVHVDSRIHLTGLRDHNTLVVDATCRFMNTGEGMHRFVDPVDGETYLYTQFEVADARRVFAVFEQPDLKAEFTFDVTAPSHWQVFSNSPTPEPTTVDETSSRWEFTPSERISSYLTAIVAGPYRGGTSELVSSDGRTIPLGVYCRASLAEHLDADEVMDITKAGFAFFEKEYSHPYPFRKYDQIFVPEFNAGAMENAGAVTITETYVFRSRATGAVIERRAITILHELAHMWFGDLVTMKWWDDLWLNESFAEFMSHLALDEATRWNQAWQTFLASEKSWAMNADQLRSTHPIVSGVSDLEEVWANFDGITYGKGASVLKQLVAYVGRETFMAGLSEYFTKHSWKNTELSDLLAELETASGVDLSEWSRLWLEESGLTLARPEMTVEGGTITGFSVVQELGNSANLRPHRMGIGLYDLEDGRLMLRRRVDVTVAGDRTAVDELVGEASADLVLLNDGDLAYTKIRLDETSLETAVRHIGAFDDPLARTLVLEAAWDMCRDAEMSASSYTELALAAIETEDHPTVLRMLLLNVAQAATIYSSPAHRDSLVVTVADALFAIADRAEGGSELQFQVALEAARRAKSDSQLDRIDSWLDGAELPTGFTLDTDGRWTVIQSLAAAGRIDETAIESELKNDDTATGREAAWRARASLPTPEAKESAFGALVAGELPNMQQRSALFGFQAGDHRVLEPFFSRYLDCLTTVWSEQTYEMAQQLATRMFTPSIIGRGIDVEGALDGWLEEHEDAAPALRRIIIEHGDYTRRALAAQEADA</sequence>
<proteinExistence type="inferred from homology"/>
<dbReference type="GO" id="GO:0043171">
    <property type="term" value="P:peptide catabolic process"/>
    <property type="evidence" value="ECO:0007669"/>
    <property type="project" value="TreeGrafter"/>
</dbReference>
<evidence type="ECO:0000259" key="16">
    <source>
        <dbReference type="Pfam" id="PF17900"/>
    </source>
</evidence>
<gene>
    <name evidence="17" type="primary">pepN</name>
    <name evidence="17" type="ORF">EJO69_05245</name>
</gene>
<keyword evidence="6 17" id="KW-0031">Aminopeptidase</keyword>
<keyword evidence="10" id="KW-0862">Zinc</keyword>
<evidence type="ECO:0000256" key="3">
    <source>
        <dbReference type="ARBA" id="ARBA00010136"/>
    </source>
</evidence>
<dbReference type="InterPro" id="IPR014782">
    <property type="entry name" value="Peptidase_M1_dom"/>
</dbReference>
<dbReference type="GO" id="GO:0005615">
    <property type="term" value="C:extracellular space"/>
    <property type="evidence" value="ECO:0007669"/>
    <property type="project" value="TreeGrafter"/>
</dbReference>
<dbReference type="GO" id="GO:0070006">
    <property type="term" value="F:metalloaminopeptidase activity"/>
    <property type="evidence" value="ECO:0007669"/>
    <property type="project" value="TreeGrafter"/>
</dbReference>
<keyword evidence="7" id="KW-0645">Protease</keyword>
<evidence type="ECO:0000256" key="5">
    <source>
        <dbReference type="ARBA" id="ARBA00015611"/>
    </source>
</evidence>
<dbReference type="PANTHER" id="PTHR11533">
    <property type="entry name" value="PROTEASE M1 ZINC METALLOPROTEASE"/>
    <property type="match status" value="1"/>
</dbReference>
<dbReference type="OrthoDB" id="100605at2"/>
<evidence type="ECO:0000256" key="11">
    <source>
        <dbReference type="ARBA" id="ARBA00023049"/>
    </source>
</evidence>
<organism evidence="17 18">
    <name type="scientific">Flaviflexus salsibiostraticola</name>
    <dbReference type="NCBI Taxonomy" id="1282737"/>
    <lineage>
        <taxon>Bacteria</taxon>
        <taxon>Bacillati</taxon>
        <taxon>Actinomycetota</taxon>
        <taxon>Actinomycetes</taxon>
        <taxon>Actinomycetales</taxon>
        <taxon>Actinomycetaceae</taxon>
        <taxon>Flaviflexus</taxon>
    </lineage>
</organism>
<comment type="catalytic activity">
    <reaction evidence="1">
        <text>Release of an N-terminal amino acid, Xaa-|-Yaa- from a peptide, amide or arylamide. Xaa is preferably Ala, but may be most amino acids including Pro (slow action). When a terminal hydrophobic residue is followed by a prolyl residue, the two may be released as an intact Xaa-Pro dipeptide.</text>
        <dbReference type="EC" id="3.4.11.2"/>
    </reaction>
</comment>
<keyword evidence="18" id="KW-1185">Reference proteome</keyword>
<dbReference type="GO" id="GO:0016285">
    <property type="term" value="F:alanyl aminopeptidase activity"/>
    <property type="evidence" value="ECO:0007669"/>
    <property type="project" value="UniProtKB-EC"/>
</dbReference>
<evidence type="ECO:0000259" key="15">
    <source>
        <dbReference type="Pfam" id="PF11838"/>
    </source>
</evidence>
<dbReference type="EC" id="3.4.11.2" evidence="4"/>
<dbReference type="RefSeq" id="WP_126039957.1">
    <property type="nucleotide sequence ID" value="NZ_CP034438.1"/>
</dbReference>
<dbReference type="GO" id="GO:0042277">
    <property type="term" value="F:peptide binding"/>
    <property type="evidence" value="ECO:0007669"/>
    <property type="project" value="TreeGrafter"/>
</dbReference>
<evidence type="ECO:0000256" key="6">
    <source>
        <dbReference type="ARBA" id="ARBA00022438"/>
    </source>
</evidence>
<evidence type="ECO:0000256" key="2">
    <source>
        <dbReference type="ARBA" id="ARBA00001947"/>
    </source>
</evidence>
<dbReference type="FunFam" id="1.10.390.10:FF:000004">
    <property type="entry name" value="Aminopeptidase N"/>
    <property type="match status" value="1"/>
</dbReference>
<evidence type="ECO:0000256" key="12">
    <source>
        <dbReference type="ARBA" id="ARBA00029811"/>
    </source>
</evidence>
<dbReference type="Pfam" id="PF17900">
    <property type="entry name" value="Peptidase_M1_N"/>
    <property type="match status" value="1"/>
</dbReference>
<dbReference type="InterPro" id="IPR001930">
    <property type="entry name" value="Peptidase_M1"/>
</dbReference>
<dbReference type="Pfam" id="PF01433">
    <property type="entry name" value="Peptidase_M1"/>
    <property type="match status" value="1"/>
</dbReference>
<dbReference type="Proteomes" id="UP000270021">
    <property type="component" value="Chromosome"/>
</dbReference>
<dbReference type="SUPFAM" id="SSF63737">
    <property type="entry name" value="Leukotriene A4 hydrolase N-terminal domain"/>
    <property type="match status" value="1"/>
</dbReference>
<dbReference type="GO" id="GO:0008270">
    <property type="term" value="F:zinc ion binding"/>
    <property type="evidence" value="ECO:0007669"/>
    <property type="project" value="InterPro"/>
</dbReference>
<feature type="domain" description="Aminopeptidase N-like N-terminal" evidence="16">
    <location>
        <begin position="104"/>
        <end position="185"/>
    </location>
</feature>
<reference evidence="17 18" key="1">
    <citation type="submission" date="2018-12" db="EMBL/GenBank/DDBJ databases">
        <title>Complete genome sequence of Flaviflexus salsibiostraticola KCTC 33148.</title>
        <authorList>
            <person name="Bae J.-W."/>
        </authorList>
    </citation>
    <scope>NUCLEOTIDE SEQUENCE [LARGE SCALE GENOMIC DNA]</scope>
    <source>
        <strain evidence="17 18">KCTC 33148</strain>
    </source>
</reference>
<evidence type="ECO:0000256" key="1">
    <source>
        <dbReference type="ARBA" id="ARBA00000098"/>
    </source>
</evidence>
<evidence type="ECO:0000256" key="4">
    <source>
        <dbReference type="ARBA" id="ARBA00012564"/>
    </source>
</evidence>
<comment type="similarity">
    <text evidence="3">Belongs to the peptidase M1 family.</text>
</comment>
<dbReference type="InterPro" id="IPR050344">
    <property type="entry name" value="Peptidase_M1_aminopeptidases"/>
</dbReference>
<dbReference type="AlphaFoldDB" id="A0A3Q8WV26"/>
<dbReference type="GO" id="GO:0016020">
    <property type="term" value="C:membrane"/>
    <property type="evidence" value="ECO:0007669"/>
    <property type="project" value="TreeGrafter"/>
</dbReference>
<dbReference type="InterPro" id="IPR027268">
    <property type="entry name" value="Peptidase_M4/M1_CTD_sf"/>
</dbReference>
<evidence type="ECO:0000256" key="7">
    <source>
        <dbReference type="ARBA" id="ARBA00022670"/>
    </source>
</evidence>
<dbReference type="GO" id="GO:0006508">
    <property type="term" value="P:proteolysis"/>
    <property type="evidence" value="ECO:0007669"/>
    <property type="project" value="UniProtKB-KW"/>
</dbReference>
<evidence type="ECO:0000313" key="17">
    <source>
        <dbReference type="EMBL" id="AZN29779.1"/>
    </source>
</evidence>
<keyword evidence="11" id="KW-0482">Metalloprotease</keyword>
<dbReference type="GO" id="GO:0005737">
    <property type="term" value="C:cytoplasm"/>
    <property type="evidence" value="ECO:0007669"/>
    <property type="project" value="TreeGrafter"/>
</dbReference>
<evidence type="ECO:0000259" key="14">
    <source>
        <dbReference type="Pfam" id="PF01433"/>
    </source>
</evidence>
<evidence type="ECO:0000256" key="10">
    <source>
        <dbReference type="ARBA" id="ARBA00022833"/>
    </source>
</evidence>
<keyword evidence="9 17" id="KW-0378">Hydrolase</keyword>
<dbReference type="InterPro" id="IPR024571">
    <property type="entry name" value="ERAP1-like_C_dom"/>
</dbReference>
<keyword evidence="8" id="KW-0479">Metal-binding</keyword>
<feature type="domain" description="Peptidase M1 membrane alanine aminopeptidase" evidence="14">
    <location>
        <begin position="228"/>
        <end position="441"/>
    </location>
</feature>
<evidence type="ECO:0000313" key="18">
    <source>
        <dbReference type="Proteomes" id="UP000270021"/>
    </source>
</evidence>
<dbReference type="Gene3D" id="2.60.40.1730">
    <property type="entry name" value="tricorn interacting facor f3 domain"/>
    <property type="match status" value="1"/>
</dbReference>
<dbReference type="InterPro" id="IPR012778">
    <property type="entry name" value="Pept_M1_aminopeptidase"/>
</dbReference>
<evidence type="ECO:0000256" key="8">
    <source>
        <dbReference type="ARBA" id="ARBA00022723"/>
    </source>
</evidence>
<protein>
    <recommendedName>
        <fullName evidence="5">Aminopeptidase N</fullName>
        <ecNumber evidence="4">3.4.11.2</ecNumber>
    </recommendedName>
    <alternativeName>
        <fullName evidence="12">Alanine aminopeptidase</fullName>
    </alternativeName>
    <alternativeName>
        <fullName evidence="13">Lysyl aminopeptidase</fullName>
    </alternativeName>
</protein>
<name>A0A3Q8WV26_9ACTO</name>
<dbReference type="PRINTS" id="PR00756">
    <property type="entry name" value="ALADIPTASE"/>
</dbReference>